<dbReference type="InterPro" id="IPR014883">
    <property type="entry name" value="VRR_NUC"/>
</dbReference>
<dbReference type="SMART" id="SM00990">
    <property type="entry name" value="VRR_NUC"/>
    <property type="match status" value="1"/>
</dbReference>
<dbReference type="SUPFAM" id="SSF52980">
    <property type="entry name" value="Restriction endonuclease-like"/>
    <property type="match status" value="1"/>
</dbReference>
<dbReference type="GO" id="GO:0003676">
    <property type="term" value="F:nucleic acid binding"/>
    <property type="evidence" value="ECO:0007669"/>
    <property type="project" value="InterPro"/>
</dbReference>
<dbReference type="OrthoDB" id="1682640at2"/>
<evidence type="ECO:0000256" key="1">
    <source>
        <dbReference type="ARBA" id="ARBA00001946"/>
    </source>
</evidence>
<evidence type="ECO:0000313" key="5">
    <source>
        <dbReference type="EMBL" id="MSC62951.1"/>
    </source>
</evidence>
<dbReference type="Gene3D" id="3.40.1350.10">
    <property type="match status" value="1"/>
</dbReference>
<reference evidence="6 7" key="1">
    <citation type="journal article" date="2017" name="Front. Microbiol.">
        <title>New Insights into the Diversity of the Genus Faecalibacterium.</title>
        <authorList>
            <person name="Benevides L."/>
            <person name="Burman S."/>
            <person name="Martin R."/>
            <person name="Robert V."/>
            <person name="Thomas M."/>
            <person name="Miquel S."/>
            <person name="Chain F."/>
            <person name="Sokol H."/>
            <person name="Bermudez-Humaran L.G."/>
            <person name="Morrison M."/>
            <person name="Langella P."/>
            <person name="Azevedo V.A."/>
            <person name="Chatel J.M."/>
            <person name="Soares S."/>
        </authorList>
    </citation>
    <scope>NUCLEOTIDE SEQUENCE [LARGE SCALE GENOMIC DNA]</scope>
    <source>
        <strain evidence="6 7">AHMP21</strain>
    </source>
</reference>
<dbReference type="AlphaFoldDB" id="A0A2A7B7H2"/>
<comment type="cofactor">
    <cofactor evidence="1">
        <name>Mg(2+)</name>
        <dbReference type="ChEBI" id="CHEBI:18420"/>
    </cofactor>
</comment>
<keyword evidence="3" id="KW-0378">Hydrolase</keyword>
<accession>A0A2A7B7H2</accession>
<feature type="domain" description="VRR-NUC" evidence="4">
    <location>
        <begin position="25"/>
        <end position="99"/>
    </location>
</feature>
<dbReference type="EMBL" id="NOUV01000011">
    <property type="protein sequence ID" value="PDX87291.1"/>
    <property type="molecule type" value="Genomic_DNA"/>
</dbReference>
<organism evidence="6 7">
    <name type="scientific">Faecalibacterium prausnitzii</name>
    <dbReference type="NCBI Taxonomy" id="853"/>
    <lineage>
        <taxon>Bacteria</taxon>
        <taxon>Bacillati</taxon>
        <taxon>Bacillota</taxon>
        <taxon>Clostridia</taxon>
        <taxon>Eubacteriales</taxon>
        <taxon>Oscillospiraceae</taxon>
        <taxon>Faecalibacterium</taxon>
    </lineage>
</organism>
<protein>
    <submittedName>
        <fullName evidence="5">VRR-NUC domain-containing protein</fullName>
    </submittedName>
</protein>
<dbReference type="Proteomes" id="UP000461506">
    <property type="component" value="Unassembled WGS sequence"/>
</dbReference>
<comment type="caution">
    <text evidence="6">The sequence shown here is derived from an EMBL/GenBank/DDBJ whole genome shotgun (WGS) entry which is preliminary data.</text>
</comment>
<dbReference type="Proteomes" id="UP000220904">
    <property type="component" value="Unassembled WGS sequence"/>
</dbReference>
<name>A0A2A7B7H2_9FIRM</name>
<dbReference type="GO" id="GO:0016788">
    <property type="term" value="F:hydrolase activity, acting on ester bonds"/>
    <property type="evidence" value="ECO:0007669"/>
    <property type="project" value="InterPro"/>
</dbReference>
<evidence type="ECO:0000313" key="6">
    <source>
        <dbReference type="EMBL" id="PDX87291.1"/>
    </source>
</evidence>
<sequence>MAEEKLFEGQIKKYFHSVGIYPAGYPTDRMNAPMVGWYTKIWGGGFQKSGIPDIICCVNGVMLAVEVKASNGRPSELQKLNISRINKSGGVAVFLYPEGFEQFKELLKGVINCGIHIPALIALKSANTSTKCVTYTG</sequence>
<dbReference type="InterPro" id="IPR011856">
    <property type="entry name" value="tRNA_endonuc-like_dom_sf"/>
</dbReference>
<reference evidence="5 8" key="2">
    <citation type="journal article" date="2019" name="Nat. Med.">
        <title>A library of human gut bacterial isolates paired with longitudinal multiomics data enables mechanistic microbiome research.</title>
        <authorList>
            <person name="Poyet M."/>
            <person name="Groussin M."/>
            <person name="Gibbons S.M."/>
            <person name="Avila-Pacheco J."/>
            <person name="Jiang X."/>
            <person name="Kearney S.M."/>
            <person name="Perrotta A.R."/>
            <person name="Berdy B."/>
            <person name="Zhao S."/>
            <person name="Lieberman T.D."/>
            <person name="Swanson P.K."/>
            <person name="Smith M."/>
            <person name="Roesemann S."/>
            <person name="Alexander J.E."/>
            <person name="Rich S.A."/>
            <person name="Livny J."/>
            <person name="Vlamakis H."/>
            <person name="Clish C."/>
            <person name="Bullock K."/>
            <person name="Deik A."/>
            <person name="Scott J."/>
            <person name="Pierce K.A."/>
            <person name="Xavier R.J."/>
            <person name="Alm E.J."/>
        </authorList>
    </citation>
    <scope>NUCLEOTIDE SEQUENCE [LARGE SCALE GENOMIC DNA]</scope>
    <source>
        <strain evidence="5 8">BIOML-A1</strain>
    </source>
</reference>
<evidence type="ECO:0000313" key="7">
    <source>
        <dbReference type="Proteomes" id="UP000220904"/>
    </source>
</evidence>
<dbReference type="GO" id="GO:0004518">
    <property type="term" value="F:nuclease activity"/>
    <property type="evidence" value="ECO:0007669"/>
    <property type="project" value="UniProtKB-KW"/>
</dbReference>
<dbReference type="InterPro" id="IPR011335">
    <property type="entry name" value="Restrct_endonuc-II-like"/>
</dbReference>
<proteinExistence type="predicted"/>
<keyword evidence="2" id="KW-0540">Nuclease</keyword>
<evidence type="ECO:0000256" key="2">
    <source>
        <dbReference type="ARBA" id="ARBA00022722"/>
    </source>
</evidence>
<evidence type="ECO:0000259" key="4">
    <source>
        <dbReference type="SMART" id="SM00990"/>
    </source>
</evidence>
<evidence type="ECO:0000313" key="8">
    <source>
        <dbReference type="Proteomes" id="UP000461506"/>
    </source>
</evidence>
<evidence type="ECO:0000256" key="3">
    <source>
        <dbReference type="ARBA" id="ARBA00022801"/>
    </source>
</evidence>
<gene>
    <name evidence="6" type="ORF">CHR60_05990</name>
    <name evidence="5" type="ORF">GKD95_06280</name>
</gene>
<dbReference type="RefSeq" id="WP_097792180.1">
    <property type="nucleotide sequence ID" value="NZ_NOUV01000011.1"/>
</dbReference>
<dbReference type="EMBL" id="WKQN01000004">
    <property type="protein sequence ID" value="MSC62951.1"/>
    <property type="molecule type" value="Genomic_DNA"/>
</dbReference>